<dbReference type="PANTHER" id="PTHR25465">
    <property type="entry name" value="B-BOX DOMAIN CONTAINING"/>
    <property type="match status" value="1"/>
</dbReference>
<feature type="non-terminal residue" evidence="5">
    <location>
        <position position="151"/>
    </location>
</feature>
<evidence type="ECO:0000256" key="3">
    <source>
        <dbReference type="ARBA" id="ARBA00022833"/>
    </source>
</evidence>
<organism evidence="5 6">
    <name type="scientific">Aldrovandia affinis</name>
    <dbReference type="NCBI Taxonomy" id="143900"/>
    <lineage>
        <taxon>Eukaryota</taxon>
        <taxon>Metazoa</taxon>
        <taxon>Chordata</taxon>
        <taxon>Craniata</taxon>
        <taxon>Vertebrata</taxon>
        <taxon>Euteleostomi</taxon>
        <taxon>Actinopterygii</taxon>
        <taxon>Neopterygii</taxon>
        <taxon>Teleostei</taxon>
        <taxon>Notacanthiformes</taxon>
        <taxon>Halosauridae</taxon>
        <taxon>Aldrovandia</taxon>
    </lineage>
</organism>
<evidence type="ECO:0000313" key="6">
    <source>
        <dbReference type="Proteomes" id="UP001221898"/>
    </source>
</evidence>
<feature type="domain" description="B30.2/SPRY" evidence="4">
    <location>
        <begin position="1"/>
        <end position="151"/>
    </location>
</feature>
<comment type="caution">
    <text evidence="5">The sequence shown here is derived from an EMBL/GenBank/DDBJ whole genome shotgun (WGS) entry which is preliminary data.</text>
</comment>
<keyword evidence="2" id="KW-0863">Zinc-finger</keyword>
<feature type="non-terminal residue" evidence="5">
    <location>
        <position position="1"/>
    </location>
</feature>
<dbReference type="CDD" id="cd16040">
    <property type="entry name" value="SPRY_PRY_SNTX"/>
    <property type="match status" value="1"/>
</dbReference>
<dbReference type="GO" id="GO:0005737">
    <property type="term" value="C:cytoplasm"/>
    <property type="evidence" value="ECO:0007669"/>
    <property type="project" value="UniProtKB-ARBA"/>
</dbReference>
<evidence type="ECO:0000259" key="4">
    <source>
        <dbReference type="PROSITE" id="PS50188"/>
    </source>
</evidence>
<dbReference type="SUPFAM" id="SSF49899">
    <property type="entry name" value="Concanavalin A-like lectins/glucanases"/>
    <property type="match status" value="1"/>
</dbReference>
<evidence type="ECO:0000256" key="2">
    <source>
        <dbReference type="ARBA" id="ARBA00022771"/>
    </source>
</evidence>
<dbReference type="InterPro" id="IPR001870">
    <property type="entry name" value="B30.2/SPRY"/>
</dbReference>
<dbReference type="PANTHER" id="PTHR25465:SF5">
    <property type="entry name" value="E3 UBIQUITIN_ISG15 LIGASE TRIM25-RELATED"/>
    <property type="match status" value="1"/>
</dbReference>
<evidence type="ECO:0000256" key="1">
    <source>
        <dbReference type="ARBA" id="ARBA00022723"/>
    </source>
</evidence>
<gene>
    <name evidence="5" type="ORF">AAFF_G00432290</name>
</gene>
<accession>A0AAD7R339</accession>
<dbReference type="Gene3D" id="2.60.120.920">
    <property type="match status" value="1"/>
</dbReference>
<proteinExistence type="predicted"/>
<reference evidence="5" key="1">
    <citation type="journal article" date="2023" name="Science">
        <title>Genome structures resolve the early diversification of teleost fishes.</title>
        <authorList>
            <person name="Parey E."/>
            <person name="Louis A."/>
            <person name="Montfort J."/>
            <person name="Bouchez O."/>
            <person name="Roques C."/>
            <person name="Iampietro C."/>
            <person name="Lluch J."/>
            <person name="Castinel A."/>
            <person name="Donnadieu C."/>
            <person name="Desvignes T."/>
            <person name="Floi Bucao C."/>
            <person name="Jouanno E."/>
            <person name="Wen M."/>
            <person name="Mejri S."/>
            <person name="Dirks R."/>
            <person name="Jansen H."/>
            <person name="Henkel C."/>
            <person name="Chen W.J."/>
            <person name="Zahm M."/>
            <person name="Cabau C."/>
            <person name="Klopp C."/>
            <person name="Thompson A.W."/>
            <person name="Robinson-Rechavi M."/>
            <person name="Braasch I."/>
            <person name="Lecointre G."/>
            <person name="Bobe J."/>
            <person name="Postlethwait J.H."/>
            <person name="Berthelot C."/>
            <person name="Roest Crollius H."/>
            <person name="Guiguen Y."/>
        </authorList>
    </citation>
    <scope>NUCLEOTIDE SEQUENCE</scope>
    <source>
        <strain evidence="5">NC1722</strain>
    </source>
</reference>
<sequence>DFLKYSCQLTLDLNTVHKWLRLFEGKREIKRLTWLVQSYPAHPERFDGWEQVLCREGLSGRCYWEVEWNGGFIIAVSYKEISRKGGGHDCGLGYNDKSWSLHCTRSSLCFRHNNKKTEIAAHPSSKIGVYLEHREGTLSFYSISIPYNIMT</sequence>
<dbReference type="Pfam" id="PF13765">
    <property type="entry name" value="PRY"/>
    <property type="match status" value="1"/>
</dbReference>
<keyword evidence="6" id="KW-1185">Reference proteome</keyword>
<dbReference type="Pfam" id="PF00622">
    <property type="entry name" value="SPRY"/>
    <property type="match status" value="1"/>
</dbReference>
<dbReference type="AlphaFoldDB" id="A0AAD7R339"/>
<dbReference type="InterPro" id="IPR051051">
    <property type="entry name" value="E3_ubiq-ligase_TRIM/RNF"/>
</dbReference>
<keyword evidence="1" id="KW-0479">Metal-binding</keyword>
<dbReference type="PROSITE" id="PS50188">
    <property type="entry name" value="B302_SPRY"/>
    <property type="match status" value="1"/>
</dbReference>
<dbReference type="InterPro" id="IPR006574">
    <property type="entry name" value="PRY"/>
</dbReference>
<protein>
    <recommendedName>
        <fullName evidence="4">B30.2/SPRY domain-containing protein</fullName>
    </recommendedName>
</protein>
<dbReference type="InterPro" id="IPR003877">
    <property type="entry name" value="SPRY_dom"/>
</dbReference>
<dbReference type="InterPro" id="IPR043136">
    <property type="entry name" value="B30.2/SPRY_sf"/>
</dbReference>
<evidence type="ECO:0000313" key="5">
    <source>
        <dbReference type="EMBL" id="KAJ8358515.1"/>
    </source>
</evidence>
<keyword evidence="3" id="KW-0862">Zinc</keyword>
<dbReference type="Proteomes" id="UP001221898">
    <property type="component" value="Unassembled WGS sequence"/>
</dbReference>
<dbReference type="InterPro" id="IPR003879">
    <property type="entry name" value="Butyrophylin_SPRY"/>
</dbReference>
<dbReference type="PRINTS" id="PR01407">
    <property type="entry name" value="BUTYPHLNCDUF"/>
</dbReference>
<dbReference type="SMART" id="SM00589">
    <property type="entry name" value="PRY"/>
    <property type="match status" value="1"/>
</dbReference>
<dbReference type="GO" id="GO:0008270">
    <property type="term" value="F:zinc ion binding"/>
    <property type="evidence" value="ECO:0007669"/>
    <property type="project" value="UniProtKB-KW"/>
</dbReference>
<dbReference type="InterPro" id="IPR013320">
    <property type="entry name" value="ConA-like_dom_sf"/>
</dbReference>
<dbReference type="EMBL" id="JAINUG010000938">
    <property type="protein sequence ID" value="KAJ8358515.1"/>
    <property type="molecule type" value="Genomic_DNA"/>
</dbReference>
<name>A0AAD7R339_9TELE</name>